<reference evidence="1 2" key="1">
    <citation type="submission" date="2015-09" db="EMBL/GenBank/DDBJ databases">
        <authorList>
            <consortium name="Pathogen Informatics"/>
        </authorList>
    </citation>
    <scope>NUCLEOTIDE SEQUENCE [LARGE SCALE GENOMIC DNA]</scope>
    <source>
        <strain evidence="1 2">2789STDY5834945</strain>
    </source>
</reference>
<dbReference type="Proteomes" id="UP000095541">
    <property type="component" value="Unassembled WGS sequence"/>
</dbReference>
<dbReference type="InterPro" id="IPR016024">
    <property type="entry name" value="ARM-type_fold"/>
</dbReference>
<dbReference type="PANTHER" id="PTHR34070:SF1">
    <property type="entry name" value="DNA ALKYLATION REPAIR PROTEIN"/>
    <property type="match status" value="1"/>
</dbReference>
<dbReference type="EMBL" id="CZBI01000004">
    <property type="protein sequence ID" value="CUQ16946.1"/>
    <property type="molecule type" value="Genomic_DNA"/>
</dbReference>
<organism evidence="1 2">
    <name type="scientific">Bacteroides thetaiotaomicron</name>
    <dbReference type="NCBI Taxonomy" id="818"/>
    <lineage>
        <taxon>Bacteria</taxon>
        <taxon>Pseudomonadati</taxon>
        <taxon>Bacteroidota</taxon>
        <taxon>Bacteroidia</taxon>
        <taxon>Bacteroidales</taxon>
        <taxon>Bacteroidaceae</taxon>
        <taxon>Bacteroides</taxon>
    </lineage>
</organism>
<protein>
    <submittedName>
        <fullName evidence="1">DNA alkylation repair enzyme</fullName>
    </submittedName>
</protein>
<gene>
    <name evidence="1" type="ORF">ERS852557_02860</name>
</gene>
<name>A0A174U6H6_BACT4</name>
<dbReference type="PANTHER" id="PTHR34070">
    <property type="entry name" value="ARMADILLO-TYPE FOLD"/>
    <property type="match status" value="1"/>
</dbReference>
<evidence type="ECO:0000313" key="2">
    <source>
        <dbReference type="Proteomes" id="UP000095541"/>
    </source>
</evidence>
<sequence length="238" mass="27561">MNTTIIDTVRKRLTESIDAKVLATSAHFFKEGEQAKVYGVRMGEVSGIAKESWQEVKGESKPDIFQLCEQLWQSGFLEEAVVACEWAYRSRGNYEPCDIETFEHWLKSYVDNWGACDTLCNHTIGTFVEMFPEYISRLKEWAKSDNRWMRRGAAVTLIIPARKGLFLDDIMEIATTMMMDRDDMVQKGYGWMLKAASEAHCNEIFDFVTKHRSAMPRTAYRYALEKMPKDMRAEAMKK</sequence>
<dbReference type="CDD" id="cd06561">
    <property type="entry name" value="AlkD_like"/>
    <property type="match status" value="1"/>
</dbReference>
<evidence type="ECO:0000313" key="1">
    <source>
        <dbReference type="EMBL" id="CUQ16946.1"/>
    </source>
</evidence>
<dbReference type="Gene3D" id="1.25.10.90">
    <property type="match status" value="1"/>
</dbReference>
<proteinExistence type="predicted"/>
<accession>A0A174U6H6</accession>
<dbReference type="Pfam" id="PF08713">
    <property type="entry name" value="DNA_alkylation"/>
    <property type="match status" value="1"/>
</dbReference>
<dbReference type="AlphaFoldDB" id="A0A174U6H6"/>
<dbReference type="SUPFAM" id="SSF48371">
    <property type="entry name" value="ARM repeat"/>
    <property type="match status" value="1"/>
</dbReference>
<dbReference type="InterPro" id="IPR014825">
    <property type="entry name" value="DNA_alkylation"/>
</dbReference>
<dbReference type="RefSeq" id="WP_055219574.1">
    <property type="nucleotide sequence ID" value="NZ_CP083679.1"/>
</dbReference>